<dbReference type="Gene3D" id="3.40.1190.10">
    <property type="entry name" value="Mur-like, catalytic domain"/>
    <property type="match status" value="1"/>
</dbReference>
<dbReference type="KEGG" id="bths:CNY62_10570"/>
<keyword evidence="2" id="KW-0961">Cell wall biogenesis/degradation</keyword>
<keyword evidence="2" id="KW-0862">Zinc</keyword>
<organism evidence="5 7">
    <name type="scientific">Brochothrix thermosphacta</name>
    <name type="common">Microbacterium thermosphactum</name>
    <dbReference type="NCBI Taxonomy" id="2756"/>
    <lineage>
        <taxon>Bacteria</taxon>
        <taxon>Bacillati</taxon>
        <taxon>Bacillota</taxon>
        <taxon>Bacilli</taxon>
        <taxon>Bacillales</taxon>
        <taxon>Listeriaceae</taxon>
        <taxon>Brochothrix</taxon>
    </lineage>
</organism>
<comment type="similarity">
    <text evidence="2">Belongs to the MurCDEF family. MurT subfamily.</text>
</comment>
<feature type="domain" description="Mur ligase central" evidence="3">
    <location>
        <begin position="54"/>
        <end position="204"/>
    </location>
</feature>
<keyword evidence="2 6" id="KW-0436">Ligase</keyword>
<evidence type="ECO:0000313" key="5">
    <source>
        <dbReference type="EMBL" id="ATF26756.1"/>
    </source>
</evidence>
<protein>
    <recommendedName>
        <fullName evidence="2">Lipid II isoglutaminyl synthase (glutamine-hydrolyzing) subunit MurT</fullName>
        <ecNumber evidence="2">6.3.5.13</ecNumber>
    </recommendedName>
</protein>
<keyword evidence="2" id="KW-0067">ATP-binding</keyword>
<reference evidence="5 7" key="1">
    <citation type="submission" date="2017-09" db="EMBL/GenBank/DDBJ databases">
        <title>Complete Genome Sequences of Two Strains of the Meat Spoilage Bacterium Brochothrix thermosphacta Isolated from Ground Chicken.</title>
        <authorList>
            <person name="Paoli G.C."/>
            <person name="Wijey C."/>
            <person name="Chen C.-Y."/>
            <person name="Nguyen L."/>
            <person name="Yan X."/>
            <person name="Irwin P.L."/>
        </authorList>
    </citation>
    <scope>NUCLEOTIDE SEQUENCE [LARGE SCALE GENOMIC DNA]</scope>
    <source>
        <strain evidence="5 7">BI</strain>
    </source>
</reference>
<dbReference type="PANTHER" id="PTHR23135:SF7">
    <property type="entry name" value="LIPID II ISOGLUTAMINYL SYNTHASE (GLUTAMINE-HYDROLYZING) SUBUNIT MURT"/>
    <property type="match status" value="1"/>
</dbReference>
<reference evidence="8" key="3">
    <citation type="submission" date="2018-04" db="EMBL/GenBank/DDBJ databases">
        <authorList>
            <person name="Illikoud N."/>
        </authorList>
    </citation>
    <scope>NUCLEOTIDE SEQUENCE [LARGE SCALE GENOMIC DNA]</scope>
</reference>
<sequence length="448" mass="50452">MSLRSKMAAVVGKTVYMTVQTLTKGGSSFPGRVALKLDPTVLEEISKNYEVIIVTGTNGKTVTSALMHNVLKQLDPDTISNTTGANMLQGITSTFLKNYQPGRKEKRHAILEVDEASLVSITEYVKPHAIVFTNVFRDQLDRYGEVYTTLKLMLDGARLTPETKLFVNGDAPIFHDLDVPNPVTYFGFDIEKGEAQEAQINATATLCPHCKKPLKYNFITYNNLGDYYCETCDYKRPELTYRLNEVTRLTDQEADVQIDNDPYHLTVGGLYNSYNALSAYAIGREFGLSTEQLQRGLVLDQAVFGRQEAVMVGDKRVHVILVKNPVGFNQAIETIALHEKEFSLFLLMNNHYADGIDVSWIWDVNFEKLAEMPIPSYSVGGERYYDLGVRLNVAGIPEDEIGIVPTIDGLIEAIQKEKTDDVYVLTTYTAMLRFREELYKNNMLKGKW</sequence>
<dbReference type="PANTHER" id="PTHR23135">
    <property type="entry name" value="MUR LIGASE FAMILY MEMBER"/>
    <property type="match status" value="1"/>
</dbReference>
<dbReference type="SUPFAM" id="SSF53623">
    <property type="entry name" value="MurD-like peptide ligases, catalytic domain"/>
    <property type="match status" value="1"/>
</dbReference>
<dbReference type="UniPathway" id="UPA00219"/>
<evidence type="ECO:0000313" key="7">
    <source>
        <dbReference type="Proteomes" id="UP000243591"/>
    </source>
</evidence>
<gene>
    <name evidence="2" type="primary">murT</name>
    <name evidence="6" type="ORF">BTBSAS_240014</name>
    <name evidence="5" type="ORF">CNY62_10570</name>
</gene>
<dbReference type="InterPro" id="IPR013221">
    <property type="entry name" value="Mur_ligase_cen"/>
</dbReference>
<reference evidence="6" key="2">
    <citation type="submission" date="2018-04" db="EMBL/GenBank/DDBJ databases">
        <authorList>
            <person name="Go L.Y."/>
            <person name="Mitchell J.A."/>
        </authorList>
    </citation>
    <scope>NUCLEOTIDE SEQUENCE</scope>
    <source>
        <strain evidence="6">BSAS1 3</strain>
    </source>
</reference>
<feature type="domain" description="Lipid II isoglutaminyl synthase (glutamine-hydrolyzing) subunit MurT C-terminal" evidence="4">
    <location>
        <begin position="321"/>
        <end position="431"/>
    </location>
</feature>
<dbReference type="AlphaFoldDB" id="A0A1D2LSK5"/>
<name>A0A1D2LSK5_BROTH</name>
<keyword evidence="7" id="KW-1185">Reference proteome</keyword>
<feature type="binding site" evidence="2">
    <location>
        <position position="210"/>
    </location>
    <ligand>
        <name>Zn(2+)</name>
        <dbReference type="ChEBI" id="CHEBI:29105"/>
    </ligand>
</feature>
<dbReference type="Pfam" id="PF08353">
    <property type="entry name" value="MurT_C"/>
    <property type="match status" value="1"/>
</dbReference>
<evidence type="ECO:0000313" key="6">
    <source>
        <dbReference type="EMBL" id="SPP28588.1"/>
    </source>
</evidence>
<dbReference type="EC" id="6.3.5.13" evidence="2"/>
<comment type="catalytic activity">
    <reaction evidence="2">
        <text>beta-D-GlcNAc-(1-&gt;4)-Mur2Ac(oyl-L-Ala-gamma-D-O-P-Glu-L-Lys-D-Ala-D-Ala)-di-trans,octa-cis-undecaprenyl diphosphate + NH4(+) = beta-D-GlcNAc-(1-&gt;4)-Mur2Ac(oyl-L-Ala-D-isoglutaminyl-L-Lys-D-Ala-D-Ala)-di-trans,octa-cis-undecaprenyl diphosphate + phosphate + H(+)</text>
        <dbReference type="Rhea" id="RHEA:57932"/>
        <dbReference type="ChEBI" id="CHEBI:15378"/>
        <dbReference type="ChEBI" id="CHEBI:28938"/>
        <dbReference type="ChEBI" id="CHEBI:43474"/>
        <dbReference type="ChEBI" id="CHEBI:62233"/>
        <dbReference type="ChEBI" id="CHEBI:143132"/>
    </reaction>
</comment>
<comment type="pathway">
    <text evidence="1 2">Cell wall biogenesis; peptidoglycan biosynthesis.</text>
</comment>
<dbReference type="EMBL" id="CP023483">
    <property type="protein sequence ID" value="ATF26756.1"/>
    <property type="molecule type" value="Genomic_DNA"/>
</dbReference>
<dbReference type="GO" id="GO:0140282">
    <property type="term" value="F:carbon-nitrogen ligase activity on lipid II"/>
    <property type="evidence" value="ECO:0007669"/>
    <property type="project" value="UniProtKB-UniRule"/>
</dbReference>
<evidence type="ECO:0000256" key="1">
    <source>
        <dbReference type="ARBA" id="ARBA00004752"/>
    </source>
</evidence>
<dbReference type="GO" id="GO:0005524">
    <property type="term" value="F:ATP binding"/>
    <property type="evidence" value="ECO:0007669"/>
    <property type="project" value="UniProtKB-UniRule"/>
</dbReference>
<dbReference type="GO" id="GO:0009252">
    <property type="term" value="P:peptidoglycan biosynthetic process"/>
    <property type="evidence" value="ECO:0007669"/>
    <property type="project" value="UniProtKB-UniRule"/>
</dbReference>
<dbReference type="RefSeq" id="WP_069120032.1">
    <property type="nucleotide sequence ID" value="NZ_CBCPIX010000002.1"/>
</dbReference>
<keyword evidence="2" id="KW-0547">Nucleotide-binding</keyword>
<keyword evidence="2" id="KW-0133">Cell shape</keyword>
<dbReference type="HAMAP" id="MF_02214">
    <property type="entry name" value="Lipid_II_synth_MurT"/>
    <property type="match status" value="1"/>
</dbReference>
<dbReference type="GO" id="GO:0071555">
    <property type="term" value="P:cell wall organization"/>
    <property type="evidence" value="ECO:0007669"/>
    <property type="project" value="UniProtKB-KW"/>
</dbReference>
<dbReference type="InterPro" id="IPR036565">
    <property type="entry name" value="Mur-like_cat_sf"/>
</dbReference>
<evidence type="ECO:0000313" key="8">
    <source>
        <dbReference type="Proteomes" id="UP000270190"/>
    </source>
</evidence>
<dbReference type="GeneID" id="66536479"/>
<dbReference type="InterPro" id="IPR043703">
    <property type="entry name" value="Lipid_II_synth_MurT"/>
</dbReference>
<dbReference type="GO" id="GO:0016881">
    <property type="term" value="F:acid-amino acid ligase activity"/>
    <property type="evidence" value="ECO:0007669"/>
    <property type="project" value="InterPro"/>
</dbReference>
<comment type="subunit">
    <text evidence="2">Forms a heterodimer with GatD.</text>
</comment>
<dbReference type="GO" id="GO:0008270">
    <property type="term" value="F:zinc ion binding"/>
    <property type="evidence" value="ECO:0007669"/>
    <property type="project" value="UniProtKB-UniRule"/>
</dbReference>
<comment type="function">
    <text evidence="2">The lipid II isoglutaminyl synthase complex catalyzes the formation of alpha-D-isoglutamine in the cell wall lipid II stem peptide. The MurT subunit catalyzes the ATP-dependent amidation of D-glutamate residue of lipid II, converting it to an isoglutamine residue.</text>
</comment>
<dbReference type="Proteomes" id="UP000243591">
    <property type="component" value="Chromosome"/>
</dbReference>
<keyword evidence="2" id="KW-0479">Metal-binding</keyword>
<comment type="catalytic activity">
    <reaction evidence="2">
        <text>beta-D-GlcNAc-(1-&gt;4)-Mur2Ac(oyl-L-Ala-gamma-D-Glu-L-Lys-D-Ala-D-Ala)-di-trans,octa-cis-undecaprenyl diphosphate + L-glutamine + ATP + H2O = beta-D-GlcNAc-(1-&gt;4)-Mur2Ac(oyl-L-Ala-D-isoglutaminyl-L-Lys-D-Ala-D-Ala)-di-trans,octa-cis-undecaprenyl diphosphate + L-glutamate + ADP + phosphate + H(+)</text>
        <dbReference type="Rhea" id="RHEA:57928"/>
        <dbReference type="ChEBI" id="CHEBI:15377"/>
        <dbReference type="ChEBI" id="CHEBI:15378"/>
        <dbReference type="ChEBI" id="CHEBI:29985"/>
        <dbReference type="ChEBI" id="CHEBI:30616"/>
        <dbReference type="ChEBI" id="CHEBI:43474"/>
        <dbReference type="ChEBI" id="CHEBI:58359"/>
        <dbReference type="ChEBI" id="CHEBI:60033"/>
        <dbReference type="ChEBI" id="CHEBI:62233"/>
        <dbReference type="ChEBI" id="CHEBI:456216"/>
        <dbReference type="EC" id="6.3.5.13"/>
    </reaction>
</comment>
<feature type="active site" evidence="2">
    <location>
        <position position="357"/>
    </location>
</feature>
<dbReference type="Proteomes" id="UP000270190">
    <property type="component" value="Unassembled WGS sequence"/>
</dbReference>
<proteinExistence type="inferred from homology"/>
<evidence type="ECO:0000259" key="4">
    <source>
        <dbReference type="Pfam" id="PF08353"/>
    </source>
</evidence>
<feature type="binding site" evidence="2">
    <location>
        <position position="207"/>
    </location>
    <ligand>
        <name>Zn(2+)</name>
        <dbReference type="ChEBI" id="CHEBI:29105"/>
    </ligand>
</feature>
<evidence type="ECO:0000259" key="3">
    <source>
        <dbReference type="Pfam" id="PF08245"/>
    </source>
</evidence>
<comment type="catalytic activity">
    <reaction evidence="2">
        <text>beta-D-GlcNAc-(1-&gt;4)-Mur2Ac(oyl-L-Ala-gamma-D-Glu-L-Lys-D-Ala-D-Ala)-di-trans,octa-cis-undecaprenyl diphosphate + ATP = beta-D-GlcNAc-(1-&gt;4)-Mur2Ac(oyl-L-Ala-gamma-D-O-P-Glu-L-Lys-D-Ala-D-Ala)-di-trans,octa-cis-undecaprenyl diphosphate + ADP</text>
        <dbReference type="Rhea" id="RHEA:59488"/>
        <dbReference type="ChEBI" id="CHEBI:30616"/>
        <dbReference type="ChEBI" id="CHEBI:60033"/>
        <dbReference type="ChEBI" id="CHEBI:143132"/>
        <dbReference type="ChEBI" id="CHEBI:456216"/>
    </reaction>
</comment>
<feature type="binding site" evidence="2">
    <location>
        <position position="229"/>
    </location>
    <ligand>
        <name>Zn(2+)</name>
        <dbReference type="ChEBI" id="CHEBI:29105"/>
    </ligand>
</feature>
<accession>A0A1D2LSK5</accession>
<dbReference type="GO" id="GO:0008360">
    <property type="term" value="P:regulation of cell shape"/>
    <property type="evidence" value="ECO:0007669"/>
    <property type="project" value="UniProtKB-KW"/>
</dbReference>
<dbReference type="InterPro" id="IPR013564">
    <property type="entry name" value="MurT_C"/>
</dbReference>
<dbReference type="OrthoDB" id="9803907at2"/>
<dbReference type="STRING" id="2756.BFR44_05465"/>
<feature type="binding site" evidence="2">
    <location>
        <position position="232"/>
    </location>
    <ligand>
        <name>Zn(2+)</name>
        <dbReference type="ChEBI" id="CHEBI:29105"/>
    </ligand>
</feature>
<dbReference type="EMBL" id="OUNC01000017">
    <property type="protein sequence ID" value="SPP28588.1"/>
    <property type="molecule type" value="Genomic_DNA"/>
</dbReference>
<dbReference type="Pfam" id="PF08245">
    <property type="entry name" value="Mur_ligase_M"/>
    <property type="match status" value="1"/>
</dbReference>
<evidence type="ECO:0000256" key="2">
    <source>
        <dbReference type="HAMAP-Rule" id="MF_02214"/>
    </source>
</evidence>
<keyword evidence="2" id="KW-0573">Peptidoglycan synthesis</keyword>